<dbReference type="Proteomes" id="UP000014680">
    <property type="component" value="Unassembled WGS sequence"/>
</dbReference>
<accession>L7FL11</accession>
<gene>
    <name evidence="1" type="ORF">EIN_145910</name>
</gene>
<evidence type="ECO:0000313" key="1">
    <source>
        <dbReference type="EMBL" id="ELP87607.1"/>
    </source>
</evidence>
<dbReference type="VEuPathDB" id="AmoebaDB:EIN_145910"/>
<dbReference type="RefSeq" id="XP_004254378.1">
    <property type="nucleotide sequence ID" value="XM_004254330.1"/>
</dbReference>
<dbReference type="GeneID" id="14886594"/>
<sequence length="121" mass="13962">MSVKKPRFAVLMDDCENGQKGNLSFVSYFLKDEYDTTLSDWNGTFFFKNGNSLGISVHCPEKYPDEVPTIVFSAFPRTTNKIQVNNNVLLPTSEVCRDWLQIDHNKRNLDALFQLIYANFK</sequence>
<name>L7FL11_ENTIV</name>
<dbReference type="SUPFAM" id="SSF54495">
    <property type="entry name" value="UBC-like"/>
    <property type="match status" value="1"/>
</dbReference>
<dbReference type="AlphaFoldDB" id="L7FL11"/>
<protein>
    <recommendedName>
        <fullName evidence="3">UBC core domain-containing protein</fullName>
    </recommendedName>
</protein>
<dbReference type="InterPro" id="IPR016135">
    <property type="entry name" value="UBQ-conjugating_enzyme/RWD"/>
</dbReference>
<organism evidence="1 2">
    <name type="scientific">Entamoeba invadens IP1</name>
    <dbReference type="NCBI Taxonomy" id="370355"/>
    <lineage>
        <taxon>Eukaryota</taxon>
        <taxon>Amoebozoa</taxon>
        <taxon>Evosea</taxon>
        <taxon>Archamoebae</taxon>
        <taxon>Mastigamoebida</taxon>
        <taxon>Entamoebidae</taxon>
        <taxon>Entamoeba</taxon>
    </lineage>
</organism>
<proteinExistence type="predicted"/>
<evidence type="ECO:0008006" key="3">
    <source>
        <dbReference type="Google" id="ProtNLM"/>
    </source>
</evidence>
<dbReference type="Gene3D" id="3.10.110.10">
    <property type="entry name" value="Ubiquitin Conjugating Enzyme"/>
    <property type="match status" value="1"/>
</dbReference>
<evidence type="ECO:0000313" key="2">
    <source>
        <dbReference type="Proteomes" id="UP000014680"/>
    </source>
</evidence>
<reference evidence="1 2" key="1">
    <citation type="submission" date="2012-10" db="EMBL/GenBank/DDBJ databases">
        <authorList>
            <person name="Zafar N."/>
            <person name="Inman J."/>
            <person name="Hall N."/>
            <person name="Lorenzi H."/>
            <person name="Caler E."/>
        </authorList>
    </citation>
    <scope>NUCLEOTIDE SEQUENCE [LARGE SCALE GENOMIC DNA]</scope>
    <source>
        <strain evidence="1 2">IP1</strain>
    </source>
</reference>
<dbReference type="EMBL" id="KB206843">
    <property type="protein sequence ID" value="ELP87607.1"/>
    <property type="molecule type" value="Genomic_DNA"/>
</dbReference>
<dbReference type="KEGG" id="eiv:EIN_145910"/>
<dbReference type="OMA" id="MDDCENG"/>
<dbReference type="OrthoDB" id="6508832at2759"/>
<keyword evidence="2" id="KW-1185">Reference proteome</keyword>